<dbReference type="Gene3D" id="3.40.50.300">
    <property type="entry name" value="P-loop containing nucleotide triphosphate hydrolases"/>
    <property type="match status" value="1"/>
</dbReference>
<evidence type="ECO:0000259" key="2">
    <source>
        <dbReference type="Pfam" id="PF13614"/>
    </source>
</evidence>
<dbReference type="Proteomes" id="UP000010474">
    <property type="component" value="Plasmid pANACY.03"/>
</dbReference>
<geneLocation type="plasmid" evidence="3 4">
    <name>pANACY.03</name>
</geneLocation>
<name>K9ZPY6_ANACC</name>
<sequence length="248" mass="26628">MIIALANQKGGVAKTTSTICLGGLLAKHSNVLAIDLDPQGNLTTGLGVEVADDQISCYDVITEQAEVMDAVVPTNCGLNLLPADINLAKGETEILTKIGNFYILKEKLVPVLSQFQHVLIDCPPSLGLLTVNALAAADVVLIPVQCQFFALKGLAALLETVASVQKRLNPQLQILGVLPTMAENTVMTQDVLASLRKRLQDIHVFDPVPKSIKFSESNLAGEPIHIYAKESKLVQPYQKIAKLITGKK</sequence>
<dbReference type="PATRIC" id="fig|272123.3.peg.6446"/>
<dbReference type="AlphaFoldDB" id="K9ZPY6"/>
<accession>K9ZPY6</accession>
<dbReference type="PANTHER" id="PTHR13696">
    <property type="entry name" value="P-LOOP CONTAINING NUCLEOSIDE TRIPHOSPHATE HYDROLASE"/>
    <property type="match status" value="1"/>
</dbReference>
<protein>
    <submittedName>
        <fullName evidence="3">Cobyrinic acid ac-diamide synthase</fullName>
    </submittedName>
</protein>
<dbReference type="InterPro" id="IPR050678">
    <property type="entry name" value="DNA_Partitioning_ATPase"/>
</dbReference>
<dbReference type="InterPro" id="IPR025669">
    <property type="entry name" value="AAA_dom"/>
</dbReference>
<feature type="domain" description="AAA" evidence="2">
    <location>
        <begin position="2"/>
        <end position="174"/>
    </location>
</feature>
<evidence type="ECO:0000256" key="1">
    <source>
        <dbReference type="ARBA" id="ARBA00006976"/>
    </source>
</evidence>
<dbReference type="SUPFAM" id="SSF52540">
    <property type="entry name" value="P-loop containing nucleoside triphosphate hydrolases"/>
    <property type="match status" value="1"/>
</dbReference>
<keyword evidence="4" id="KW-1185">Reference proteome</keyword>
<organism evidence="3 4">
    <name type="scientific">Anabaena cylindrica (strain ATCC 27899 / PCC 7122)</name>
    <dbReference type="NCBI Taxonomy" id="272123"/>
    <lineage>
        <taxon>Bacteria</taxon>
        <taxon>Bacillati</taxon>
        <taxon>Cyanobacteriota</taxon>
        <taxon>Cyanophyceae</taxon>
        <taxon>Nostocales</taxon>
        <taxon>Nostocaceae</taxon>
        <taxon>Anabaena</taxon>
    </lineage>
</organism>
<dbReference type="HOGENOM" id="CLU_037612_1_4_3"/>
<proteinExistence type="inferred from homology"/>
<dbReference type="FunFam" id="3.40.50.300:FF:000285">
    <property type="entry name" value="Sporulation initiation inhibitor Soj"/>
    <property type="match status" value="1"/>
</dbReference>
<dbReference type="RefSeq" id="WP_015217697.1">
    <property type="nucleotide sequence ID" value="NC_019773.1"/>
</dbReference>
<reference evidence="4" key="1">
    <citation type="journal article" date="2013" name="Proc. Natl. Acad. Sci. U.S.A.">
        <title>Improving the coverage of the cyanobacterial phylum using diversity-driven genome sequencing.</title>
        <authorList>
            <person name="Shih P.M."/>
            <person name="Wu D."/>
            <person name="Latifi A."/>
            <person name="Axen S.D."/>
            <person name="Fewer D.P."/>
            <person name="Talla E."/>
            <person name="Calteau A."/>
            <person name="Cai F."/>
            <person name="Tandeau de Marsac N."/>
            <person name="Rippka R."/>
            <person name="Herdman M."/>
            <person name="Sivonen K."/>
            <person name="Coursin T."/>
            <person name="Laurent T."/>
            <person name="Goodwin L."/>
            <person name="Nolan M."/>
            <person name="Davenport K.W."/>
            <person name="Han C.S."/>
            <person name="Rubin E.M."/>
            <person name="Eisen J.A."/>
            <person name="Woyke T."/>
            <person name="Gugger M."/>
            <person name="Kerfeld C.A."/>
        </authorList>
    </citation>
    <scope>NUCLEOTIDE SEQUENCE [LARGE SCALE GENOMIC DNA]</scope>
    <source>
        <strain evidence="4">ATCC 27899 / PCC 7122</strain>
    </source>
</reference>
<gene>
    <name evidence="3" type="ordered locus">Anacy_5942</name>
</gene>
<dbReference type="InterPro" id="IPR027417">
    <property type="entry name" value="P-loop_NTPase"/>
</dbReference>
<dbReference type="PANTHER" id="PTHR13696:SF99">
    <property type="entry name" value="COBYRINIC ACID AC-DIAMIDE SYNTHASE"/>
    <property type="match status" value="1"/>
</dbReference>
<dbReference type="EMBL" id="CP003662">
    <property type="protein sequence ID" value="AFZ61226.1"/>
    <property type="molecule type" value="Genomic_DNA"/>
</dbReference>
<keyword evidence="3" id="KW-0614">Plasmid</keyword>
<evidence type="ECO:0000313" key="4">
    <source>
        <dbReference type="Proteomes" id="UP000010474"/>
    </source>
</evidence>
<comment type="similarity">
    <text evidence="1">Belongs to the ParA family.</text>
</comment>
<evidence type="ECO:0000313" key="3">
    <source>
        <dbReference type="EMBL" id="AFZ61226.1"/>
    </source>
</evidence>
<dbReference type="KEGG" id="acy:Anacy_5942"/>
<dbReference type="Pfam" id="PF13614">
    <property type="entry name" value="AAA_31"/>
    <property type="match status" value="1"/>
</dbReference>
<dbReference type="OrthoDB" id="477717at2"/>
<dbReference type="CDD" id="cd02042">
    <property type="entry name" value="ParAB_family"/>
    <property type="match status" value="1"/>
</dbReference>